<feature type="transmembrane region" description="Helical" evidence="1">
    <location>
        <begin position="661"/>
        <end position="678"/>
    </location>
</feature>
<dbReference type="PANTHER" id="PTHR37947">
    <property type="entry name" value="BLL2462 PROTEIN"/>
    <property type="match status" value="1"/>
</dbReference>
<proteinExistence type="predicted"/>
<evidence type="ECO:0000313" key="2">
    <source>
        <dbReference type="EMBL" id="GAA0875370.1"/>
    </source>
</evidence>
<evidence type="ECO:0000313" key="3">
    <source>
        <dbReference type="Proteomes" id="UP001501126"/>
    </source>
</evidence>
<accession>A0ABN1MQY9</accession>
<dbReference type="RefSeq" id="WP_343786775.1">
    <property type="nucleotide sequence ID" value="NZ_BAAAFH010000011.1"/>
</dbReference>
<keyword evidence="1" id="KW-0812">Transmembrane</keyword>
<feature type="transmembrane region" description="Helical" evidence="1">
    <location>
        <begin position="7"/>
        <end position="27"/>
    </location>
</feature>
<dbReference type="InterPro" id="IPR036465">
    <property type="entry name" value="vWFA_dom_sf"/>
</dbReference>
<reference evidence="2 3" key="1">
    <citation type="journal article" date="2019" name="Int. J. Syst. Evol. Microbiol.">
        <title>The Global Catalogue of Microorganisms (GCM) 10K type strain sequencing project: providing services to taxonomists for standard genome sequencing and annotation.</title>
        <authorList>
            <consortium name="The Broad Institute Genomics Platform"/>
            <consortium name="The Broad Institute Genome Sequencing Center for Infectious Disease"/>
            <person name="Wu L."/>
            <person name="Ma J."/>
        </authorList>
    </citation>
    <scope>NUCLEOTIDE SEQUENCE [LARGE SCALE GENOMIC DNA]</scope>
    <source>
        <strain evidence="2 3">JCM 16083</strain>
    </source>
</reference>
<organism evidence="2 3">
    <name type="scientific">Wandonia haliotis</name>
    <dbReference type="NCBI Taxonomy" id="574963"/>
    <lineage>
        <taxon>Bacteria</taxon>
        <taxon>Pseudomonadati</taxon>
        <taxon>Bacteroidota</taxon>
        <taxon>Flavobacteriia</taxon>
        <taxon>Flavobacteriales</taxon>
        <taxon>Crocinitomicaceae</taxon>
        <taxon>Wandonia</taxon>
    </lineage>
</organism>
<keyword evidence="3" id="KW-1185">Reference proteome</keyword>
<dbReference type="Proteomes" id="UP001501126">
    <property type="component" value="Unassembled WGS sequence"/>
</dbReference>
<keyword evidence="1" id="KW-1133">Transmembrane helix</keyword>
<feature type="transmembrane region" description="Helical" evidence="1">
    <location>
        <begin position="42"/>
        <end position="63"/>
    </location>
</feature>
<gene>
    <name evidence="2" type="ORF">GCM10009118_17790</name>
</gene>
<dbReference type="EMBL" id="BAAAFH010000011">
    <property type="protein sequence ID" value="GAA0875370.1"/>
    <property type="molecule type" value="Genomic_DNA"/>
</dbReference>
<sequence>MKLLSEISLWWLLPALLFSVAVSWYYYFKGKDSSFSPLIKKILFALRSLGIFIIFLLLIGLIFQRKRYRTEKPILFIATDNSASMLNYADSVFIQKELNQKLTELSDRLSDKFDIKRLSFSDGVTDSLQNSFSGSATDLSLPFRHIRELYINKNPGAILLVTDGNFNRGINPVFEAQRLKFTPVFTIGTGDTITKKDAAVHSIIANQIAFRGNLFPVKIEGNATRLKGKELNISLFIGEKNIAEKKILVSDQIFSFSEEFMIEANQPGIQSLRALVSVDEKEFTLKNNEKIHYIEILESKRKVTILYGGIHPDLGALQSVLRKDQNTDLNLLDARKVNEVPKCDLIIFHNPTANLSLWNKVRTSSTPYLAMLTASSDLRPLSLSVGGVAPGKTDFVTTHKNPDFTTILFSEKLSNRIENFPPLTVPYAQSINDKGNTLFYQRIGTVTTNKPLLTFFENGNKKSAVLYGEGIWRWKLFEYNRFTDNTAFEELWDKTLQYLTVKSNRDKLRIFPPSNSSDREDLVFRAEFYNDAFQRITEPEIQLTLMDIDDTKIANYTFGTRLEDYTLLLGKLKAGAYKWKASTQFEGKSYTKLGDLIISESSSESLNLTANFTLLKDISEQTKGTFVPADQLETVESLLREREDIASRKFEETAFSNSIDLKWLFFLLIALFGTEWFIRRWNGSY</sequence>
<evidence type="ECO:0008006" key="4">
    <source>
        <dbReference type="Google" id="ProtNLM"/>
    </source>
</evidence>
<dbReference type="SUPFAM" id="SSF53300">
    <property type="entry name" value="vWA-like"/>
    <property type="match status" value="1"/>
</dbReference>
<name>A0ABN1MQY9_9FLAO</name>
<keyword evidence="1" id="KW-0472">Membrane</keyword>
<dbReference type="PANTHER" id="PTHR37947:SF1">
    <property type="entry name" value="BLL2462 PROTEIN"/>
    <property type="match status" value="1"/>
</dbReference>
<evidence type="ECO:0000256" key="1">
    <source>
        <dbReference type="SAM" id="Phobius"/>
    </source>
</evidence>
<comment type="caution">
    <text evidence="2">The sequence shown here is derived from an EMBL/GenBank/DDBJ whole genome shotgun (WGS) entry which is preliminary data.</text>
</comment>
<protein>
    <recommendedName>
        <fullName evidence="4">VWA domain-containing protein</fullName>
    </recommendedName>
</protein>